<dbReference type="EMBL" id="FOLD01000040">
    <property type="protein sequence ID" value="SFD84462.1"/>
    <property type="molecule type" value="Genomic_DNA"/>
</dbReference>
<name>A0A1I1VN07_9BURK</name>
<dbReference type="Proteomes" id="UP000198639">
    <property type="component" value="Unassembled WGS sequence"/>
</dbReference>
<dbReference type="AlphaFoldDB" id="A0A1I1VN07"/>
<organism evidence="1 2">
    <name type="scientific">Massilia yuzhufengensis</name>
    <dbReference type="NCBI Taxonomy" id="1164594"/>
    <lineage>
        <taxon>Bacteria</taxon>
        <taxon>Pseudomonadati</taxon>
        <taxon>Pseudomonadota</taxon>
        <taxon>Betaproteobacteria</taxon>
        <taxon>Burkholderiales</taxon>
        <taxon>Oxalobacteraceae</taxon>
        <taxon>Telluria group</taxon>
        <taxon>Massilia</taxon>
    </lineage>
</organism>
<feature type="non-terminal residue" evidence="1">
    <location>
        <position position="25"/>
    </location>
</feature>
<accession>A0A1I1VN07</accession>
<gene>
    <name evidence="1" type="ORF">SAMN05216204_14058</name>
</gene>
<protein>
    <submittedName>
        <fullName evidence="1">Uncharacterized protein</fullName>
    </submittedName>
</protein>
<reference evidence="2" key="1">
    <citation type="submission" date="2016-10" db="EMBL/GenBank/DDBJ databases">
        <authorList>
            <person name="Varghese N."/>
            <person name="Submissions S."/>
        </authorList>
    </citation>
    <scope>NUCLEOTIDE SEQUENCE [LARGE SCALE GENOMIC DNA]</scope>
    <source>
        <strain evidence="2">CGMCC 1.12041</strain>
    </source>
</reference>
<keyword evidence="2" id="KW-1185">Reference proteome</keyword>
<sequence>MDLAEQMPLDQQVTDIGKSKITPMM</sequence>
<proteinExistence type="predicted"/>
<evidence type="ECO:0000313" key="2">
    <source>
        <dbReference type="Proteomes" id="UP000198639"/>
    </source>
</evidence>
<evidence type="ECO:0000313" key="1">
    <source>
        <dbReference type="EMBL" id="SFD84462.1"/>
    </source>
</evidence>